<keyword evidence="5" id="KW-1185">Reference proteome</keyword>
<organism evidence="4 5">
    <name type="scientific">Tricholomella constricta</name>
    <dbReference type="NCBI Taxonomy" id="117010"/>
    <lineage>
        <taxon>Eukaryota</taxon>
        <taxon>Fungi</taxon>
        <taxon>Dikarya</taxon>
        <taxon>Basidiomycota</taxon>
        <taxon>Agaricomycotina</taxon>
        <taxon>Agaricomycetes</taxon>
        <taxon>Agaricomycetidae</taxon>
        <taxon>Agaricales</taxon>
        <taxon>Tricholomatineae</taxon>
        <taxon>Lyophyllaceae</taxon>
        <taxon>Tricholomella</taxon>
    </lineage>
</organism>
<dbReference type="EMBL" id="JAACJP010000038">
    <property type="protein sequence ID" value="KAF5374012.1"/>
    <property type="molecule type" value="Genomic_DNA"/>
</dbReference>
<comment type="caution">
    <text evidence="4">The sequence shown here is derived from an EMBL/GenBank/DDBJ whole genome shotgun (WGS) entry which is preliminary data.</text>
</comment>
<keyword evidence="1" id="KW-0597">Phosphoprotein</keyword>
<name>A0A8H5GZV2_9AGAR</name>
<dbReference type="PANTHER" id="PTHR45339:SF1">
    <property type="entry name" value="HYBRID SIGNAL TRANSDUCTION HISTIDINE KINASE J"/>
    <property type="match status" value="1"/>
</dbReference>
<gene>
    <name evidence="4" type="ORF">D9615_009922</name>
</gene>
<feature type="region of interest" description="Disordered" evidence="3">
    <location>
        <begin position="419"/>
        <end position="441"/>
    </location>
</feature>
<dbReference type="AlphaFoldDB" id="A0A8H5GZV2"/>
<evidence type="ECO:0000313" key="5">
    <source>
        <dbReference type="Proteomes" id="UP000565441"/>
    </source>
</evidence>
<feature type="region of interest" description="Disordered" evidence="3">
    <location>
        <begin position="1"/>
        <end position="27"/>
    </location>
</feature>
<dbReference type="OrthoDB" id="2678679at2759"/>
<dbReference type="Proteomes" id="UP000565441">
    <property type="component" value="Unassembled WGS sequence"/>
</dbReference>
<sequence>MGTGTCKADGNGNGTGTGTGRGRGREMETEMKELRRLGAEVPMECEGMGGTLVAVAEVVQACLAEELATPTAPARPRNARTGQPPARAGARPRRSALPRFNVTNQRCSQFTAIAPAFLPSKAPGPKIWQGYRAHPRHSNHVSSLRLLNFSSFSRFTYAARSAMVIYQGPTPKHSPSSNGTFLHTNAPAPPPSRTSIGLTLLVDTMVMGYLTTQMRMFAQISAAMMDGDFTWFIMVKASREKNSLNTQINQMVFDLRDSIQKSSAAREAAELSIRSKSELLENMSHEISMDATEFIRAYEMHRGLALTPIIALTAHTLIDDRERCLQAGLDEHIKTRRRTRRGEAFAPPLASYDVPEIFANFLYLDFPDHDFDVRLCCPPPPSPASYTRISIFELLRLSPFSFMYYHLFHPSMHTSLTSPPILHDKDDTDTDLARPRRHPPKDRQLIDRKLPLGVHLRPREHHIPRPHHTLRNVRPCDWHRPRPNIATTATQHPAPPSSAPTSAFAFESSEVEPTLDQRIPCKLPPEIAAVCDAYVAGTPITIITTRPYLAHNWRITVSKVCRYAFLGFFKVTSVQERRIVPPHMTAGTGIEPGHVAGQVEWRFGCRWVPSGEEVVAHPASSPCAPRPWCLPLPTRLHLLLLIPHIRAPRASLCPSPPPAAPVAVPLRTG</sequence>
<keyword evidence="2" id="KW-0902">Two-component regulatory system</keyword>
<feature type="compositionally biased region" description="Gly residues" evidence="3">
    <location>
        <begin position="11"/>
        <end position="21"/>
    </location>
</feature>
<accession>A0A8H5GZV2</accession>
<evidence type="ECO:0000256" key="3">
    <source>
        <dbReference type="SAM" id="MobiDB-lite"/>
    </source>
</evidence>
<reference evidence="4 5" key="1">
    <citation type="journal article" date="2020" name="ISME J.">
        <title>Uncovering the hidden diversity of litter-decomposition mechanisms in mushroom-forming fungi.</title>
        <authorList>
            <person name="Floudas D."/>
            <person name="Bentzer J."/>
            <person name="Ahren D."/>
            <person name="Johansson T."/>
            <person name="Persson P."/>
            <person name="Tunlid A."/>
        </authorList>
    </citation>
    <scope>NUCLEOTIDE SEQUENCE [LARGE SCALE GENOMIC DNA]</scope>
    <source>
        <strain evidence="4 5">CBS 661.87</strain>
    </source>
</reference>
<feature type="compositionally biased region" description="Low complexity" evidence="3">
    <location>
        <begin position="70"/>
        <end position="89"/>
    </location>
</feature>
<protein>
    <submittedName>
        <fullName evidence="4">Uncharacterized protein</fullName>
    </submittedName>
</protein>
<dbReference type="SUPFAM" id="SSF52172">
    <property type="entry name" value="CheY-like"/>
    <property type="match status" value="1"/>
</dbReference>
<feature type="compositionally biased region" description="Basic and acidic residues" evidence="3">
    <location>
        <begin position="422"/>
        <end position="434"/>
    </location>
</feature>
<dbReference type="GO" id="GO:0071474">
    <property type="term" value="P:cellular hyperosmotic response"/>
    <property type="evidence" value="ECO:0007669"/>
    <property type="project" value="TreeGrafter"/>
</dbReference>
<evidence type="ECO:0000313" key="4">
    <source>
        <dbReference type="EMBL" id="KAF5374012.1"/>
    </source>
</evidence>
<dbReference type="GO" id="GO:0004673">
    <property type="term" value="F:protein histidine kinase activity"/>
    <property type="evidence" value="ECO:0007669"/>
    <property type="project" value="TreeGrafter"/>
</dbReference>
<dbReference type="PANTHER" id="PTHR45339">
    <property type="entry name" value="HYBRID SIGNAL TRANSDUCTION HISTIDINE KINASE J"/>
    <property type="match status" value="1"/>
</dbReference>
<evidence type="ECO:0000256" key="2">
    <source>
        <dbReference type="ARBA" id="ARBA00023012"/>
    </source>
</evidence>
<feature type="region of interest" description="Disordered" evidence="3">
    <location>
        <begin position="70"/>
        <end position="93"/>
    </location>
</feature>
<proteinExistence type="predicted"/>
<evidence type="ECO:0000256" key="1">
    <source>
        <dbReference type="ARBA" id="ARBA00022553"/>
    </source>
</evidence>
<dbReference type="InterPro" id="IPR011006">
    <property type="entry name" value="CheY-like_superfamily"/>
</dbReference>
<dbReference type="GO" id="GO:0000160">
    <property type="term" value="P:phosphorelay signal transduction system"/>
    <property type="evidence" value="ECO:0007669"/>
    <property type="project" value="UniProtKB-KW"/>
</dbReference>